<accession>A0A918CL13</accession>
<dbReference type="GO" id="GO:0004640">
    <property type="term" value="F:phosphoribosylanthranilate isomerase activity"/>
    <property type="evidence" value="ECO:0007669"/>
    <property type="project" value="UniProtKB-UniRule"/>
</dbReference>
<dbReference type="InterPro" id="IPR044643">
    <property type="entry name" value="TrpF_fam"/>
</dbReference>
<evidence type="ECO:0000313" key="11">
    <source>
        <dbReference type="EMBL" id="GGR28615.1"/>
    </source>
</evidence>
<gene>
    <name evidence="9 11" type="primary">trpF</name>
    <name evidence="11" type="ORF">GCM10008957_44760</name>
</gene>
<evidence type="ECO:0000256" key="5">
    <source>
        <dbReference type="ARBA" id="ARBA00022605"/>
    </source>
</evidence>
<dbReference type="SUPFAM" id="SSF51366">
    <property type="entry name" value="Ribulose-phoshate binding barrel"/>
    <property type="match status" value="1"/>
</dbReference>
<reference evidence="11" key="2">
    <citation type="submission" date="2020-09" db="EMBL/GenBank/DDBJ databases">
        <authorList>
            <person name="Sun Q."/>
            <person name="Ohkuma M."/>
        </authorList>
    </citation>
    <scope>NUCLEOTIDE SEQUENCE</scope>
    <source>
        <strain evidence="11">JCM 31311</strain>
    </source>
</reference>
<evidence type="ECO:0000256" key="2">
    <source>
        <dbReference type="ARBA" id="ARBA00004664"/>
    </source>
</evidence>
<dbReference type="GO" id="GO:0000162">
    <property type="term" value="P:L-tryptophan biosynthetic process"/>
    <property type="evidence" value="ECO:0007669"/>
    <property type="project" value="UniProtKB-UniRule"/>
</dbReference>
<dbReference type="CDD" id="cd00405">
    <property type="entry name" value="PRAI"/>
    <property type="match status" value="1"/>
</dbReference>
<name>A0A918CL13_9DEIO</name>
<dbReference type="EMBL" id="BMQL01000044">
    <property type="protein sequence ID" value="GGR28615.1"/>
    <property type="molecule type" value="Genomic_DNA"/>
</dbReference>
<dbReference type="Pfam" id="PF00697">
    <property type="entry name" value="PRAI"/>
    <property type="match status" value="1"/>
</dbReference>
<dbReference type="InterPro" id="IPR013785">
    <property type="entry name" value="Aldolase_TIM"/>
</dbReference>
<evidence type="ECO:0000256" key="4">
    <source>
        <dbReference type="ARBA" id="ARBA00022272"/>
    </source>
</evidence>
<dbReference type="InterPro" id="IPR011060">
    <property type="entry name" value="RibuloseP-bd_barrel"/>
</dbReference>
<evidence type="ECO:0000256" key="8">
    <source>
        <dbReference type="ARBA" id="ARBA00023235"/>
    </source>
</evidence>
<dbReference type="RefSeq" id="WP_189092737.1">
    <property type="nucleotide sequence ID" value="NZ_BMQL01000044.1"/>
</dbReference>
<comment type="caution">
    <text evidence="11">The sequence shown here is derived from an EMBL/GenBank/DDBJ whole genome shotgun (WGS) entry which is preliminary data.</text>
</comment>
<evidence type="ECO:0000256" key="9">
    <source>
        <dbReference type="HAMAP-Rule" id="MF_00135"/>
    </source>
</evidence>
<dbReference type="Proteomes" id="UP000603865">
    <property type="component" value="Unassembled WGS sequence"/>
</dbReference>
<feature type="domain" description="N-(5'phosphoribosyl) anthranilate isomerase (PRAI)" evidence="10">
    <location>
        <begin position="6"/>
        <end position="196"/>
    </location>
</feature>
<evidence type="ECO:0000259" key="10">
    <source>
        <dbReference type="Pfam" id="PF00697"/>
    </source>
</evidence>
<dbReference type="PANTHER" id="PTHR42894">
    <property type="entry name" value="N-(5'-PHOSPHORIBOSYL)ANTHRANILATE ISOMERASE"/>
    <property type="match status" value="1"/>
</dbReference>
<evidence type="ECO:0000256" key="7">
    <source>
        <dbReference type="ARBA" id="ARBA00023141"/>
    </source>
</evidence>
<dbReference type="EC" id="5.3.1.24" evidence="3 9"/>
<comment type="catalytic activity">
    <reaction evidence="1 9">
        <text>N-(5-phospho-beta-D-ribosyl)anthranilate = 1-(2-carboxyphenylamino)-1-deoxy-D-ribulose 5-phosphate</text>
        <dbReference type="Rhea" id="RHEA:21540"/>
        <dbReference type="ChEBI" id="CHEBI:18277"/>
        <dbReference type="ChEBI" id="CHEBI:58613"/>
        <dbReference type="EC" id="5.3.1.24"/>
    </reaction>
</comment>
<reference evidence="11" key="1">
    <citation type="journal article" date="2014" name="Int. J. Syst. Evol. Microbiol.">
        <title>Complete genome sequence of Corynebacterium casei LMG S-19264T (=DSM 44701T), isolated from a smear-ripened cheese.</title>
        <authorList>
            <consortium name="US DOE Joint Genome Institute (JGI-PGF)"/>
            <person name="Walter F."/>
            <person name="Albersmeier A."/>
            <person name="Kalinowski J."/>
            <person name="Ruckert C."/>
        </authorList>
    </citation>
    <scope>NUCLEOTIDE SEQUENCE</scope>
    <source>
        <strain evidence="11">JCM 31311</strain>
    </source>
</reference>
<keyword evidence="8 9" id="KW-0413">Isomerase</keyword>
<keyword evidence="6 9" id="KW-0822">Tryptophan biosynthesis</keyword>
<evidence type="ECO:0000256" key="3">
    <source>
        <dbReference type="ARBA" id="ARBA00012572"/>
    </source>
</evidence>
<protein>
    <recommendedName>
        <fullName evidence="4 9">N-(5'-phosphoribosyl)anthranilate isomerase</fullName>
        <shortName evidence="9">PRAI</shortName>
        <ecNumber evidence="3 9">5.3.1.24</ecNumber>
    </recommendedName>
</protein>
<organism evidence="11 12">
    <name type="scientific">Deinococcus ruber</name>
    <dbReference type="NCBI Taxonomy" id="1848197"/>
    <lineage>
        <taxon>Bacteria</taxon>
        <taxon>Thermotogati</taxon>
        <taxon>Deinococcota</taxon>
        <taxon>Deinococci</taxon>
        <taxon>Deinococcales</taxon>
        <taxon>Deinococcaceae</taxon>
        <taxon>Deinococcus</taxon>
    </lineage>
</organism>
<dbReference type="InterPro" id="IPR001240">
    <property type="entry name" value="PRAI_dom"/>
</dbReference>
<comment type="pathway">
    <text evidence="2 9">Amino-acid biosynthesis; L-tryptophan biosynthesis; L-tryptophan from chorismate: step 3/5.</text>
</comment>
<comment type="similarity">
    <text evidence="9">Belongs to the TrpF family.</text>
</comment>
<evidence type="ECO:0000256" key="6">
    <source>
        <dbReference type="ARBA" id="ARBA00022822"/>
    </source>
</evidence>
<dbReference type="PANTHER" id="PTHR42894:SF1">
    <property type="entry name" value="N-(5'-PHOSPHORIBOSYL)ANTHRANILATE ISOMERASE"/>
    <property type="match status" value="1"/>
</dbReference>
<dbReference type="HAMAP" id="MF_00135">
    <property type="entry name" value="PRAI"/>
    <property type="match status" value="1"/>
</dbReference>
<keyword evidence="7 9" id="KW-0057">Aromatic amino acid biosynthesis</keyword>
<keyword evidence="12" id="KW-1185">Reference proteome</keyword>
<dbReference type="AlphaFoldDB" id="A0A918CL13"/>
<evidence type="ECO:0000313" key="12">
    <source>
        <dbReference type="Proteomes" id="UP000603865"/>
    </source>
</evidence>
<keyword evidence="5 9" id="KW-0028">Amino-acid biosynthesis</keyword>
<evidence type="ECO:0000256" key="1">
    <source>
        <dbReference type="ARBA" id="ARBA00001164"/>
    </source>
</evidence>
<proteinExistence type="inferred from homology"/>
<sequence length="214" mass="22887">MPALRVKICGTTNLPDALLSLDAGADAIGLIFAPISKRLVSVETARQISVAVGPALGRVGVFLDQPLSEVLRTAERARVSAVQIHGPVSSLYLQTLERYYPVLRVVRPADLQQFSQATPGHTLMLDAPTPGSGKALDWQALRPVFPAGGWLAGGLGPENVAEAIRALHPAGVDAVSRLERSPGVKDPLRVRAFVQAARQAHHTLEYPINESYPQ</sequence>
<dbReference type="Gene3D" id="3.20.20.70">
    <property type="entry name" value="Aldolase class I"/>
    <property type="match status" value="1"/>
</dbReference>